<dbReference type="Gene3D" id="3.40.190.80">
    <property type="match status" value="1"/>
</dbReference>
<dbReference type="PRINTS" id="PR00377">
    <property type="entry name" value="IMPHPHTASES"/>
</dbReference>
<reference evidence="9" key="1">
    <citation type="journal article" date="2021" name="PeerJ">
        <title>Extensive microbial diversity within the chicken gut microbiome revealed by metagenomics and culture.</title>
        <authorList>
            <person name="Gilroy R."/>
            <person name="Ravi A."/>
            <person name="Getino M."/>
            <person name="Pursley I."/>
            <person name="Horton D.L."/>
            <person name="Alikhan N.F."/>
            <person name="Baker D."/>
            <person name="Gharbi K."/>
            <person name="Hall N."/>
            <person name="Watson M."/>
            <person name="Adriaenssens E.M."/>
            <person name="Foster-Nyarko E."/>
            <person name="Jarju S."/>
            <person name="Secka A."/>
            <person name="Antonio M."/>
            <person name="Oren A."/>
            <person name="Chaudhuri R.R."/>
            <person name="La Ragione R."/>
            <person name="Hildebrand F."/>
            <person name="Pallen M.J."/>
        </authorList>
    </citation>
    <scope>NUCLEOTIDE SEQUENCE</scope>
    <source>
        <strain evidence="9">1282</strain>
    </source>
</reference>
<dbReference type="GO" id="GO:0046872">
    <property type="term" value="F:metal ion binding"/>
    <property type="evidence" value="ECO:0007669"/>
    <property type="project" value="UniProtKB-KW"/>
</dbReference>
<dbReference type="SUPFAM" id="SSF56655">
    <property type="entry name" value="Carbohydrate phosphatase"/>
    <property type="match status" value="1"/>
</dbReference>
<dbReference type="CDD" id="cd01639">
    <property type="entry name" value="IMPase"/>
    <property type="match status" value="1"/>
</dbReference>
<dbReference type="InterPro" id="IPR020550">
    <property type="entry name" value="Inositol_monophosphatase_CS"/>
</dbReference>
<keyword evidence="5 8" id="KW-0378">Hydrolase</keyword>
<evidence type="ECO:0000256" key="4">
    <source>
        <dbReference type="ARBA" id="ARBA00022723"/>
    </source>
</evidence>
<dbReference type="InterPro" id="IPR033942">
    <property type="entry name" value="IMPase"/>
</dbReference>
<dbReference type="GO" id="GO:0008934">
    <property type="term" value="F:inositol monophosphate 1-phosphatase activity"/>
    <property type="evidence" value="ECO:0007669"/>
    <property type="project" value="InterPro"/>
</dbReference>
<dbReference type="PROSITE" id="PS00629">
    <property type="entry name" value="IMP_1"/>
    <property type="match status" value="1"/>
</dbReference>
<dbReference type="Proteomes" id="UP000823915">
    <property type="component" value="Unassembled WGS sequence"/>
</dbReference>
<comment type="caution">
    <text evidence="9">The sequence shown here is derived from an EMBL/GenBank/DDBJ whole genome shotgun (WGS) entry which is preliminary data.</text>
</comment>
<feature type="binding site" evidence="7">
    <location>
        <position position="66"/>
    </location>
    <ligand>
        <name>Mg(2+)</name>
        <dbReference type="ChEBI" id="CHEBI:18420"/>
        <label>1</label>
        <note>catalytic</note>
    </ligand>
</feature>
<comment type="catalytic activity">
    <reaction evidence="1 8">
        <text>a myo-inositol phosphate + H2O = myo-inositol + phosphate</text>
        <dbReference type="Rhea" id="RHEA:24056"/>
        <dbReference type="ChEBI" id="CHEBI:15377"/>
        <dbReference type="ChEBI" id="CHEBI:17268"/>
        <dbReference type="ChEBI" id="CHEBI:43474"/>
        <dbReference type="ChEBI" id="CHEBI:84139"/>
        <dbReference type="EC" id="3.1.3.25"/>
    </reaction>
</comment>
<evidence type="ECO:0000313" key="9">
    <source>
        <dbReference type="EMBL" id="HIY25865.1"/>
    </source>
</evidence>
<dbReference type="EMBL" id="DXDU01000022">
    <property type="protein sequence ID" value="HIY25865.1"/>
    <property type="molecule type" value="Genomic_DNA"/>
</dbReference>
<protein>
    <recommendedName>
        <fullName evidence="8">Inositol-1-monophosphatase</fullName>
        <ecNumber evidence="8">3.1.3.25</ecNumber>
    </recommendedName>
</protein>
<sequence>MDLQQLAKAAEAVLREDGAMVRSLPHPKVYTKEGHANFVTEADLASQKFLFQHLEPLLPGAHFFAEEQEEHKMEPGYNWVIDPIDGTTNFMRGYHPWAISVGLVRDGEGVLGLVLDPRTGELFSAVKGQGAFCDGEQIHASAMPLENALVVCGTAPYRRDLADPTFAAMKDIFLRCGDVRRSGSAALDLCYVAAGRADGFFEGVLSPWDYAAASVILREAGAAIGPALQFQRPQPIAAGNQAVYPALEELLAQQGWVN</sequence>
<evidence type="ECO:0000256" key="3">
    <source>
        <dbReference type="ARBA" id="ARBA00009759"/>
    </source>
</evidence>
<dbReference type="EC" id="3.1.3.25" evidence="8"/>
<keyword evidence="6 7" id="KW-0460">Magnesium</keyword>
<dbReference type="PANTHER" id="PTHR20854">
    <property type="entry name" value="INOSITOL MONOPHOSPHATASE"/>
    <property type="match status" value="1"/>
</dbReference>
<gene>
    <name evidence="9" type="ORF">H9838_01675</name>
</gene>
<organism evidence="9 10">
    <name type="scientific">Candidatus Acutalibacter pullistercoris</name>
    <dbReference type="NCBI Taxonomy" id="2838418"/>
    <lineage>
        <taxon>Bacteria</taxon>
        <taxon>Bacillati</taxon>
        <taxon>Bacillota</taxon>
        <taxon>Clostridia</taxon>
        <taxon>Eubacteriales</taxon>
        <taxon>Acutalibacteraceae</taxon>
        <taxon>Acutalibacter</taxon>
    </lineage>
</organism>
<feature type="binding site" evidence="7">
    <location>
        <position position="85"/>
    </location>
    <ligand>
        <name>Mg(2+)</name>
        <dbReference type="ChEBI" id="CHEBI:18420"/>
        <label>1</label>
        <note>catalytic</note>
    </ligand>
</feature>
<proteinExistence type="inferred from homology"/>
<accession>A0A9D1YBV7</accession>
<dbReference type="AlphaFoldDB" id="A0A9D1YBV7"/>
<feature type="binding site" evidence="7">
    <location>
        <position position="82"/>
    </location>
    <ligand>
        <name>Mg(2+)</name>
        <dbReference type="ChEBI" id="CHEBI:18420"/>
        <label>1</label>
        <note>catalytic</note>
    </ligand>
</feature>
<feature type="binding site" evidence="7">
    <location>
        <position position="209"/>
    </location>
    <ligand>
        <name>Mg(2+)</name>
        <dbReference type="ChEBI" id="CHEBI:18420"/>
        <label>1</label>
        <note>catalytic</note>
    </ligand>
</feature>
<evidence type="ECO:0000256" key="7">
    <source>
        <dbReference type="PIRSR" id="PIRSR600760-2"/>
    </source>
</evidence>
<evidence type="ECO:0000256" key="5">
    <source>
        <dbReference type="ARBA" id="ARBA00022801"/>
    </source>
</evidence>
<evidence type="ECO:0000256" key="1">
    <source>
        <dbReference type="ARBA" id="ARBA00001033"/>
    </source>
</evidence>
<evidence type="ECO:0000256" key="8">
    <source>
        <dbReference type="RuleBase" id="RU364068"/>
    </source>
</evidence>
<evidence type="ECO:0000256" key="6">
    <source>
        <dbReference type="ARBA" id="ARBA00022842"/>
    </source>
</evidence>
<name>A0A9D1YBV7_9FIRM</name>
<dbReference type="InterPro" id="IPR000760">
    <property type="entry name" value="Inositol_monophosphatase-like"/>
</dbReference>
<dbReference type="GO" id="GO:0046854">
    <property type="term" value="P:phosphatidylinositol phosphate biosynthetic process"/>
    <property type="evidence" value="ECO:0007669"/>
    <property type="project" value="InterPro"/>
</dbReference>
<reference evidence="9" key="2">
    <citation type="submission" date="2021-04" db="EMBL/GenBank/DDBJ databases">
        <authorList>
            <person name="Gilroy R."/>
        </authorList>
    </citation>
    <scope>NUCLEOTIDE SEQUENCE</scope>
    <source>
        <strain evidence="9">1282</strain>
    </source>
</reference>
<dbReference type="PANTHER" id="PTHR20854:SF4">
    <property type="entry name" value="INOSITOL-1-MONOPHOSPHATASE-RELATED"/>
    <property type="match status" value="1"/>
</dbReference>
<dbReference type="GO" id="GO:0006020">
    <property type="term" value="P:inositol metabolic process"/>
    <property type="evidence" value="ECO:0007669"/>
    <property type="project" value="TreeGrafter"/>
</dbReference>
<dbReference type="PROSITE" id="PS00630">
    <property type="entry name" value="IMP_2"/>
    <property type="match status" value="1"/>
</dbReference>
<dbReference type="GO" id="GO:0007165">
    <property type="term" value="P:signal transduction"/>
    <property type="evidence" value="ECO:0007669"/>
    <property type="project" value="TreeGrafter"/>
</dbReference>
<evidence type="ECO:0000256" key="2">
    <source>
        <dbReference type="ARBA" id="ARBA00001946"/>
    </source>
</evidence>
<dbReference type="Gene3D" id="3.30.540.10">
    <property type="entry name" value="Fructose-1,6-Bisphosphatase, subunit A, domain 1"/>
    <property type="match status" value="1"/>
</dbReference>
<comment type="similarity">
    <text evidence="3 8">Belongs to the inositol monophosphatase superfamily.</text>
</comment>
<dbReference type="InterPro" id="IPR020583">
    <property type="entry name" value="Inositol_monoP_metal-BS"/>
</dbReference>
<keyword evidence="4 7" id="KW-0479">Metal-binding</keyword>
<evidence type="ECO:0000313" key="10">
    <source>
        <dbReference type="Proteomes" id="UP000823915"/>
    </source>
</evidence>
<comment type="cofactor">
    <cofactor evidence="2 7 8">
        <name>Mg(2+)</name>
        <dbReference type="ChEBI" id="CHEBI:18420"/>
    </cofactor>
</comment>
<dbReference type="Pfam" id="PF00459">
    <property type="entry name" value="Inositol_P"/>
    <property type="match status" value="1"/>
</dbReference>
<feature type="binding site" evidence="7">
    <location>
        <position position="84"/>
    </location>
    <ligand>
        <name>Mg(2+)</name>
        <dbReference type="ChEBI" id="CHEBI:18420"/>
        <label>1</label>
        <note>catalytic</note>
    </ligand>
</feature>